<reference evidence="2" key="1">
    <citation type="journal article" date="2019" name="Int. J. Syst. Evol. Microbiol.">
        <title>The Global Catalogue of Microorganisms (GCM) 10K type strain sequencing project: providing services to taxonomists for standard genome sequencing and annotation.</title>
        <authorList>
            <consortium name="The Broad Institute Genomics Platform"/>
            <consortium name="The Broad Institute Genome Sequencing Center for Infectious Disease"/>
            <person name="Wu L."/>
            <person name="Ma J."/>
        </authorList>
    </citation>
    <scope>NUCLEOTIDE SEQUENCE [LARGE SCALE GENOMIC DNA]</scope>
    <source>
        <strain evidence="2">CGMCC 1.12286</strain>
    </source>
</reference>
<dbReference type="RefSeq" id="WP_377943762.1">
    <property type="nucleotide sequence ID" value="NZ_JBHUCX010000035.1"/>
</dbReference>
<comment type="caution">
    <text evidence="1">The sequence shown here is derived from an EMBL/GenBank/DDBJ whole genome shotgun (WGS) entry which is preliminary data.</text>
</comment>
<dbReference type="Gene3D" id="1.10.2020.10">
    <property type="entry name" value="uronate isomerase, domain 2, chain A"/>
    <property type="match status" value="1"/>
</dbReference>
<name>A0ABW4JHI0_9BACL</name>
<dbReference type="EMBL" id="JBHUCX010000035">
    <property type="protein sequence ID" value="MFD1675881.1"/>
    <property type="molecule type" value="Genomic_DNA"/>
</dbReference>
<accession>A0ABW4JHI0</accession>
<keyword evidence="2" id="KW-1185">Reference proteome</keyword>
<dbReference type="GO" id="GO:0016853">
    <property type="term" value="F:isomerase activity"/>
    <property type="evidence" value="ECO:0007669"/>
    <property type="project" value="UniProtKB-KW"/>
</dbReference>
<dbReference type="Proteomes" id="UP001597079">
    <property type="component" value="Unassembled WGS sequence"/>
</dbReference>
<dbReference type="SUPFAM" id="SSF51556">
    <property type="entry name" value="Metallo-dependent hydrolases"/>
    <property type="match status" value="1"/>
</dbReference>
<protein>
    <submittedName>
        <fullName evidence="1">Glucuronate isomerase</fullName>
    </submittedName>
</protein>
<organism evidence="1 2">
    <name type="scientific">Alicyclobacillus fodiniaquatilis</name>
    <dbReference type="NCBI Taxonomy" id="1661150"/>
    <lineage>
        <taxon>Bacteria</taxon>
        <taxon>Bacillati</taxon>
        <taxon>Bacillota</taxon>
        <taxon>Bacilli</taxon>
        <taxon>Bacillales</taxon>
        <taxon>Alicyclobacillaceae</taxon>
        <taxon>Alicyclobacillus</taxon>
    </lineage>
</organism>
<dbReference type="InterPro" id="IPR032466">
    <property type="entry name" value="Metal_Hydrolase"/>
</dbReference>
<evidence type="ECO:0000313" key="2">
    <source>
        <dbReference type="Proteomes" id="UP001597079"/>
    </source>
</evidence>
<sequence>MPITVENLQETVAKIVQAERVTDMHTHLFAPELGDLLLSGADELMEFHYVISEAFRVHKTPYEEFWALSKPERAQIVWNSLFVENTPLSEAASGIVEIAKAFGCDMSQLSLETLRQTLSDVPTDAYIERVLDIAGVEQLVMTNDPFDPAEHAEWARGLTLNPRFHAALRLDQLLNHFDSAAAVLAGWGYDVSADLSGKSVAEVARFLSDWTDKMNPIYLAFSAADDFQYPEQSARGRILQEAILPLCAERNLPLSLMIGSRRGVNPALKLAGDSLGKASMRAIEALCANHPENKFLVTLLSRESQHELVVTARKFHNLMIFGCWWFVNTDTLVTEITRMRMELLGPTFVPQHSDARVLEHVIYKWQRARSIVTRVLTDKYRVLLEQGWSLTEKQIQRDVNKLFNQNFWDFVNR</sequence>
<keyword evidence="1" id="KW-0413">Isomerase</keyword>
<dbReference type="Gene3D" id="3.20.20.140">
    <property type="entry name" value="Metal-dependent hydrolases"/>
    <property type="match status" value="1"/>
</dbReference>
<gene>
    <name evidence="1" type="ORF">ACFSB2_14350</name>
</gene>
<evidence type="ECO:0000313" key="1">
    <source>
        <dbReference type="EMBL" id="MFD1675881.1"/>
    </source>
</evidence>
<proteinExistence type="predicted"/>